<dbReference type="OrthoDB" id="9796521at2"/>
<evidence type="ECO:0000256" key="1">
    <source>
        <dbReference type="ARBA" id="ARBA00022737"/>
    </source>
</evidence>
<keyword evidence="6" id="KW-1185">Reference proteome</keyword>
<dbReference type="InterPro" id="IPR036770">
    <property type="entry name" value="Ankyrin_rpt-contain_sf"/>
</dbReference>
<evidence type="ECO:0000256" key="3">
    <source>
        <dbReference type="PROSITE-ProRule" id="PRU00023"/>
    </source>
</evidence>
<dbReference type="Proteomes" id="UP000294498">
    <property type="component" value="Unassembled WGS sequence"/>
</dbReference>
<evidence type="ECO:0000313" key="6">
    <source>
        <dbReference type="Proteomes" id="UP000294498"/>
    </source>
</evidence>
<keyword evidence="5" id="KW-0560">Oxidoreductase</keyword>
<dbReference type="PANTHER" id="PTHR24189:SF50">
    <property type="entry name" value="ANKYRIN REPEAT AND SOCS BOX PROTEIN 2"/>
    <property type="match status" value="1"/>
</dbReference>
<dbReference type="SMART" id="SM00248">
    <property type="entry name" value="ANK"/>
    <property type="match status" value="4"/>
</dbReference>
<dbReference type="RefSeq" id="WP_133990718.1">
    <property type="nucleotide sequence ID" value="NZ_SODV01000001.1"/>
</dbReference>
<dbReference type="SUPFAM" id="SSF54593">
    <property type="entry name" value="Glyoxalase/Bleomycin resistance protein/Dihydroxybiphenyl dioxygenase"/>
    <property type="match status" value="2"/>
</dbReference>
<dbReference type="InterPro" id="IPR002110">
    <property type="entry name" value="Ankyrin_rpt"/>
</dbReference>
<reference evidence="5 6" key="1">
    <citation type="submission" date="2019-03" db="EMBL/GenBank/DDBJ databases">
        <title>Genomic Encyclopedia of Type Strains, Phase IV (KMG-IV): sequencing the most valuable type-strain genomes for metagenomic binning, comparative biology and taxonomic classification.</title>
        <authorList>
            <person name="Goeker M."/>
        </authorList>
    </citation>
    <scope>NUCLEOTIDE SEQUENCE [LARGE SCALE GENOMIC DNA]</scope>
    <source>
        <strain evidence="5 6">DSM 100059</strain>
    </source>
</reference>
<dbReference type="Gene3D" id="1.25.40.20">
    <property type="entry name" value="Ankyrin repeat-containing domain"/>
    <property type="match status" value="1"/>
</dbReference>
<keyword evidence="2 3" id="KW-0040">ANK repeat</keyword>
<dbReference type="Gene3D" id="3.10.180.10">
    <property type="entry name" value="2,3-Dihydroxybiphenyl 1,2-Dioxygenase, domain 1"/>
    <property type="match status" value="2"/>
</dbReference>
<dbReference type="PROSITE" id="PS50297">
    <property type="entry name" value="ANK_REP_REGION"/>
    <property type="match status" value="1"/>
</dbReference>
<dbReference type="PANTHER" id="PTHR24189">
    <property type="entry name" value="MYOTROPHIN"/>
    <property type="match status" value="1"/>
</dbReference>
<dbReference type="PROSITE" id="PS50088">
    <property type="entry name" value="ANK_REPEAT"/>
    <property type="match status" value="1"/>
</dbReference>
<dbReference type="GO" id="GO:0051213">
    <property type="term" value="F:dioxygenase activity"/>
    <property type="evidence" value="ECO:0007669"/>
    <property type="project" value="UniProtKB-KW"/>
</dbReference>
<feature type="domain" description="VOC" evidence="4">
    <location>
        <begin position="480"/>
        <end position="590"/>
    </location>
</feature>
<dbReference type="InterPro" id="IPR050745">
    <property type="entry name" value="Multifunctional_regulatory"/>
</dbReference>
<dbReference type="Pfam" id="PF12796">
    <property type="entry name" value="Ank_2"/>
    <property type="match status" value="1"/>
</dbReference>
<name>A0A4V6Q9Y6_9BACT</name>
<evidence type="ECO:0000313" key="5">
    <source>
        <dbReference type="EMBL" id="TDW99752.1"/>
    </source>
</evidence>
<evidence type="ECO:0000259" key="4">
    <source>
        <dbReference type="PROSITE" id="PS51819"/>
    </source>
</evidence>
<dbReference type="InterPro" id="IPR037523">
    <property type="entry name" value="VOC_core"/>
</dbReference>
<keyword evidence="5" id="KW-0223">Dioxygenase</keyword>
<dbReference type="PROSITE" id="PS51819">
    <property type="entry name" value="VOC"/>
    <property type="match status" value="1"/>
</dbReference>
<gene>
    <name evidence="5" type="ORF">EDB95_0763</name>
</gene>
<dbReference type="SUPFAM" id="SSF48403">
    <property type="entry name" value="Ankyrin repeat"/>
    <property type="match status" value="1"/>
</dbReference>
<dbReference type="AlphaFoldDB" id="A0A4V6Q9Y6"/>
<comment type="caution">
    <text evidence="5">The sequence shown here is derived from an EMBL/GenBank/DDBJ whole genome shotgun (WGS) entry which is preliminary data.</text>
</comment>
<organism evidence="5 6">
    <name type="scientific">Dinghuibacter silviterrae</name>
    <dbReference type="NCBI Taxonomy" id="1539049"/>
    <lineage>
        <taxon>Bacteria</taxon>
        <taxon>Pseudomonadati</taxon>
        <taxon>Bacteroidota</taxon>
        <taxon>Chitinophagia</taxon>
        <taxon>Chitinophagales</taxon>
        <taxon>Chitinophagaceae</taxon>
        <taxon>Dinghuibacter</taxon>
    </lineage>
</organism>
<proteinExistence type="predicted"/>
<sequence length="592" mass="63707">MNTFDILPLTPGYGPEQFAAEARTHATPDAETLVARSYGFGSADTFRIFLDGMTQTGAPIAAFEAAADAVVKGELGLLQELLHAHPQLVFTRSMRWHGATLLHYTGANLVEQYRQVSPPNAIRVAEVLLKAGAEVDAVMGPCTTLTLVATSIHPHKAGVQIGLLETLLASGASVEGAPGASPLQAALDNDRLPAALWLATHGAKLSLMTAAGIGSLEDVAAFLEGNSDFLALRMALVYAGRYGHTSVVRYLVERGVPVDARGDDGFTALHWAAHGGFTDTVRYLLSVDAPLELENCYGGTVLGQTLWSAGHGPLASHPEIASLLVDAGARVRPGTLRWWLSTGASDLVRDGIEAVLRKQVFGSGMGIQSPVCLCLQVADLPRSLTFYRDVLGFSASDNDVSYGPVRLLLSHGPVEPAVVFIQVADIAGAWDTLYARGAQPTEPARVNWIKYQVVEVRDPDGYRLWFAESYNYPVTPLSGQLNKSNPHLPCTDVASSLAYYRDILGFHVNYAQEDLAVMDRDKVTVILVSRSRIYTGVGGCYCFVRDVDALYDELTAKGARVLGPPVSYPWGLRNFTVVDPEGNQLHFGQSFE</sequence>
<dbReference type="EMBL" id="SODV01000001">
    <property type="protein sequence ID" value="TDW99752.1"/>
    <property type="molecule type" value="Genomic_DNA"/>
</dbReference>
<protein>
    <submittedName>
        <fullName evidence="5">Glyoxalase/bleomycin resistance protein/dioxygenase superfamily protein</fullName>
    </submittedName>
</protein>
<accession>A0A4V6Q9Y6</accession>
<dbReference type="Pfam" id="PF00903">
    <property type="entry name" value="Glyoxalase"/>
    <property type="match status" value="2"/>
</dbReference>
<dbReference type="InterPro" id="IPR004360">
    <property type="entry name" value="Glyas_Fos-R_dOase_dom"/>
</dbReference>
<evidence type="ECO:0000256" key="2">
    <source>
        <dbReference type="ARBA" id="ARBA00023043"/>
    </source>
</evidence>
<keyword evidence="1" id="KW-0677">Repeat</keyword>
<dbReference type="InterPro" id="IPR029068">
    <property type="entry name" value="Glyas_Bleomycin-R_OHBP_Dase"/>
</dbReference>
<feature type="repeat" description="ANK" evidence="3">
    <location>
        <begin position="264"/>
        <end position="296"/>
    </location>
</feature>